<evidence type="ECO:0000313" key="1">
    <source>
        <dbReference type="EMBL" id="KAA2255344.1"/>
    </source>
</evidence>
<name>A0A5B2WWM0_9PSEU</name>
<sequence>MTEDSAGFEVVPRQARGDNDEMGRFLRSWRARSVAGGWSFPSDWAVAGVREVAAAVLHGTDPTTALTGLGGARARVGVGLRETLRDLAALQAAVAYRQRREEESDRVPNTWLRAVAVGWSDETERCLVSTHADDPLTGLATAAYLRTRLLEVYQECEYLGVPVADRYAVVVVSLGHEALPPMSRAAGMITVAAALHLVFCAGETRALLAPSTAVVLTPVGHRLADRVSTARRLVARRLAADPATTGVTQAVWIAQLPAVYDAARGLTATVLRH</sequence>
<comment type="caution">
    <text evidence="1">The sequence shown here is derived from an EMBL/GenBank/DDBJ whole genome shotgun (WGS) entry which is preliminary data.</text>
</comment>
<dbReference type="Proteomes" id="UP000323454">
    <property type="component" value="Unassembled WGS sequence"/>
</dbReference>
<reference evidence="1 2" key="2">
    <citation type="submission" date="2019-09" db="EMBL/GenBank/DDBJ databases">
        <authorList>
            <person name="Jin C."/>
        </authorList>
    </citation>
    <scope>NUCLEOTIDE SEQUENCE [LARGE SCALE GENOMIC DNA]</scope>
    <source>
        <strain evidence="1 2">AN110305</strain>
    </source>
</reference>
<protein>
    <submittedName>
        <fullName evidence="1">GGDEF domain-containing protein</fullName>
    </submittedName>
</protein>
<accession>A0A5B2WWM0</accession>
<gene>
    <name evidence="1" type="ORF">F0L68_28475</name>
</gene>
<reference evidence="1 2" key="1">
    <citation type="submission" date="2019-09" db="EMBL/GenBank/DDBJ databases">
        <title>Goodfellowia gen. nov., a new genus of the Pseudonocardineae related to Actinoalloteichus, containing Goodfellowia coeruleoviolacea gen. nov., comb. nov. gen. nov., comb. nov.</title>
        <authorList>
            <person name="Labeda D."/>
        </authorList>
    </citation>
    <scope>NUCLEOTIDE SEQUENCE [LARGE SCALE GENOMIC DNA]</scope>
    <source>
        <strain evidence="1 2">AN110305</strain>
    </source>
</reference>
<dbReference type="AlphaFoldDB" id="A0A5B2WWM0"/>
<keyword evidence="2" id="KW-1185">Reference proteome</keyword>
<dbReference type="RefSeq" id="WP_149852915.1">
    <property type="nucleotide sequence ID" value="NZ_VUOB01000057.1"/>
</dbReference>
<organism evidence="1 2">
    <name type="scientific">Solihabitans fulvus</name>
    <dbReference type="NCBI Taxonomy" id="1892852"/>
    <lineage>
        <taxon>Bacteria</taxon>
        <taxon>Bacillati</taxon>
        <taxon>Actinomycetota</taxon>
        <taxon>Actinomycetes</taxon>
        <taxon>Pseudonocardiales</taxon>
        <taxon>Pseudonocardiaceae</taxon>
        <taxon>Solihabitans</taxon>
    </lineage>
</organism>
<proteinExistence type="predicted"/>
<evidence type="ECO:0000313" key="2">
    <source>
        <dbReference type="Proteomes" id="UP000323454"/>
    </source>
</evidence>
<dbReference type="EMBL" id="VUOB01000057">
    <property type="protein sequence ID" value="KAA2255344.1"/>
    <property type="molecule type" value="Genomic_DNA"/>
</dbReference>